<reference evidence="3 4" key="1">
    <citation type="submission" date="2020-07" db="EMBL/GenBank/DDBJ databases">
        <title>Taxonomic revisions and descriptions of new bacterial species based on genomic comparisons in the high-G+C-content subgroup of the family Alcaligenaceae.</title>
        <authorList>
            <person name="Szabo A."/>
            <person name="Felfoldi T."/>
        </authorList>
    </citation>
    <scope>NUCLEOTIDE SEQUENCE [LARGE SCALE GENOMIC DNA]</scope>
    <source>
        <strain evidence="3 4">DSM 25264</strain>
    </source>
</reference>
<dbReference type="EMBL" id="JACCEW010000005">
    <property type="protein sequence ID" value="NYT38430.1"/>
    <property type="molecule type" value="Genomic_DNA"/>
</dbReference>
<accession>A0A853FI30</accession>
<dbReference type="PIRSF" id="PIRSF017082">
    <property type="entry name" value="YflP"/>
    <property type="match status" value="1"/>
</dbReference>
<comment type="similarity">
    <text evidence="1">Belongs to the UPF0065 (bug) family.</text>
</comment>
<dbReference type="Proteomes" id="UP000580517">
    <property type="component" value="Unassembled WGS sequence"/>
</dbReference>
<organism evidence="3 4">
    <name type="scientific">Allopusillimonas soli</name>
    <dbReference type="NCBI Taxonomy" id="659016"/>
    <lineage>
        <taxon>Bacteria</taxon>
        <taxon>Pseudomonadati</taxon>
        <taxon>Pseudomonadota</taxon>
        <taxon>Betaproteobacteria</taxon>
        <taxon>Burkholderiales</taxon>
        <taxon>Alcaligenaceae</taxon>
        <taxon>Allopusillimonas</taxon>
    </lineage>
</organism>
<dbReference type="Gene3D" id="3.40.190.150">
    <property type="entry name" value="Bordetella uptake gene, domain 1"/>
    <property type="match status" value="1"/>
</dbReference>
<proteinExistence type="inferred from homology"/>
<keyword evidence="4" id="KW-1185">Reference proteome</keyword>
<feature type="signal peptide" evidence="2">
    <location>
        <begin position="1"/>
        <end position="27"/>
    </location>
</feature>
<dbReference type="OrthoDB" id="8678477at2"/>
<keyword evidence="2" id="KW-0732">Signal</keyword>
<name>A0A853FI30_9BURK</name>
<dbReference type="InterPro" id="IPR042100">
    <property type="entry name" value="Bug_dom1"/>
</dbReference>
<evidence type="ECO:0000313" key="4">
    <source>
        <dbReference type="Proteomes" id="UP000580517"/>
    </source>
</evidence>
<dbReference type="PANTHER" id="PTHR42928:SF5">
    <property type="entry name" value="BLR1237 PROTEIN"/>
    <property type="match status" value="1"/>
</dbReference>
<gene>
    <name evidence="3" type="ORF">H0A68_16225</name>
</gene>
<dbReference type="InterPro" id="IPR005064">
    <property type="entry name" value="BUG"/>
</dbReference>
<dbReference type="SUPFAM" id="SSF53850">
    <property type="entry name" value="Periplasmic binding protein-like II"/>
    <property type="match status" value="1"/>
</dbReference>
<protein>
    <submittedName>
        <fullName evidence="3">Tripartite tricarboxylate transporter substrate binding protein</fullName>
    </submittedName>
</protein>
<dbReference type="PANTHER" id="PTHR42928">
    <property type="entry name" value="TRICARBOXYLATE-BINDING PROTEIN"/>
    <property type="match status" value="1"/>
</dbReference>
<dbReference type="Gene3D" id="3.40.190.10">
    <property type="entry name" value="Periplasmic binding protein-like II"/>
    <property type="match status" value="1"/>
</dbReference>
<evidence type="ECO:0000256" key="2">
    <source>
        <dbReference type="SAM" id="SignalP"/>
    </source>
</evidence>
<evidence type="ECO:0000313" key="3">
    <source>
        <dbReference type="EMBL" id="NYT38430.1"/>
    </source>
</evidence>
<sequence>MKNRKPQLAAFLALALPAIFMSAPSQAASYPEKPVTIIVPFSPGGVVDTITRIIGDKLSARYGQPVVVENKAGAGGTIGTGYVAHAPADGYTLLSVSPGHAVAPSLYKNLGWNPIRDFRAVEGFGIVPNVFVVPPSVPAKNMAELIEMARKSDTPLTYATAGIGTSNHLSGALLSEMAHIKLEQVPYRGQPLALNDLLADRVTMMPLTIALAKPRIESGKLRPLAVTTAQRATALPDIPTVAEAANLPDYAVGTWFGFVARKQVPDDIIDKLSKDIAETLAMPEVKEKLTGIGLQIQPQNPQEFDAYIDAEYKKWSRVLKQAGIKPQ</sequence>
<dbReference type="Pfam" id="PF03401">
    <property type="entry name" value="TctC"/>
    <property type="match status" value="1"/>
</dbReference>
<feature type="chain" id="PRO_5032417216" evidence="2">
    <location>
        <begin position="28"/>
        <end position="327"/>
    </location>
</feature>
<dbReference type="RefSeq" id="WP_129970198.1">
    <property type="nucleotide sequence ID" value="NZ_JACCEW010000005.1"/>
</dbReference>
<dbReference type="CDD" id="cd13578">
    <property type="entry name" value="PBP2_Bug27"/>
    <property type="match status" value="1"/>
</dbReference>
<evidence type="ECO:0000256" key="1">
    <source>
        <dbReference type="ARBA" id="ARBA00006987"/>
    </source>
</evidence>
<dbReference type="AlphaFoldDB" id="A0A853FI30"/>
<comment type="caution">
    <text evidence="3">The sequence shown here is derived from an EMBL/GenBank/DDBJ whole genome shotgun (WGS) entry which is preliminary data.</text>
</comment>